<evidence type="ECO:0000313" key="2">
    <source>
        <dbReference type="EMBL" id="POR54342.1"/>
    </source>
</evidence>
<protein>
    <submittedName>
        <fullName evidence="2">Uncharacterized protein involved in outer membrane biogenesis</fullName>
    </submittedName>
</protein>
<evidence type="ECO:0000313" key="3">
    <source>
        <dbReference type="Proteomes" id="UP000236919"/>
    </source>
</evidence>
<dbReference type="GO" id="GO:0005886">
    <property type="term" value="C:plasma membrane"/>
    <property type="evidence" value="ECO:0007669"/>
    <property type="project" value="TreeGrafter"/>
</dbReference>
<sequence length="584" mass="61882">MTRRASILAYGLVIAVVLLGLQSWSIAVGRVEQRVIAAIELRTGLEVTGIERAEIALLPLPRISLSKVTFRQHDDLLTGSALRIKARARILPLLIGQFRFDRIELVVPQIDVAVAGTDDGLGDWLTPPLAYLERLKVQSRIIITAGSVFMRAQGVIRTILRDVNLVLQDRDADEPLSLSGSLTWRGVPTQVSLLWPMAGANARLALTAASPVMNLQFEGIRSGLNDPVVNGRLSLATKALPELLGWFGETPRLASAIGPLHLTADAQIKPHEASLSNAIVSLEGERLEGAIKLGDVGGRLALSGTLAGATLDLGRLYGRLGLLPAAAPENESAPLDFDAWTAHDIDLRISVDAARVNGARLDDVATYLLIKKGRFEAGLLRASAYGGAVKGRFLALAAPGGVDVKLQGGFDKVNLGKAAGDVPDLAKLSGTGTLQIALDGLGASFEEVVASLSGKAGLSLRQGELGGVAFGELLRRMERNPSLVLRDWRQGKTPFDMAAINLGVANGVAMVTDAQMIGPGYQLTLAGQVSLPGRAYEMGLLLTPSNGPLRLPFTLKGPLDNPTLDLDTETLSRGATAFPTQLLR</sequence>
<dbReference type="RefSeq" id="WP_103717496.1">
    <property type="nucleotide sequence ID" value="NZ_PQFZ01000003.1"/>
</dbReference>
<name>A0A2S4MHY6_9HYPH</name>
<dbReference type="EMBL" id="PQFZ01000003">
    <property type="protein sequence ID" value="POR54342.1"/>
    <property type="molecule type" value="Genomic_DNA"/>
</dbReference>
<accession>A0A2S4MHY6</accession>
<comment type="caution">
    <text evidence="2">The sequence shown here is derived from an EMBL/GenBank/DDBJ whole genome shotgun (WGS) entry which is preliminary data.</text>
</comment>
<gene>
    <name evidence="2" type="ORF">CYD53_103446</name>
</gene>
<dbReference type="OrthoDB" id="8003028at2"/>
<dbReference type="InterPro" id="IPR052894">
    <property type="entry name" value="AsmA-related"/>
</dbReference>
<evidence type="ECO:0000259" key="1">
    <source>
        <dbReference type="Pfam" id="PF05170"/>
    </source>
</evidence>
<reference evidence="2 3" key="1">
    <citation type="submission" date="2018-01" db="EMBL/GenBank/DDBJ databases">
        <title>Genomic Encyclopedia of Type Strains, Phase III (KMG-III): the genomes of soil and plant-associated and newly described type strains.</title>
        <authorList>
            <person name="Whitman W."/>
        </authorList>
    </citation>
    <scope>NUCLEOTIDE SEQUENCE [LARGE SCALE GENOMIC DNA]</scope>
    <source>
        <strain evidence="2 3">1131</strain>
    </source>
</reference>
<dbReference type="Proteomes" id="UP000236919">
    <property type="component" value="Unassembled WGS sequence"/>
</dbReference>
<feature type="domain" description="AsmA" evidence="1">
    <location>
        <begin position="334"/>
        <end position="513"/>
    </location>
</feature>
<dbReference type="InterPro" id="IPR007844">
    <property type="entry name" value="AsmA"/>
</dbReference>
<dbReference type="GO" id="GO:0090313">
    <property type="term" value="P:regulation of protein targeting to membrane"/>
    <property type="evidence" value="ECO:0007669"/>
    <property type="project" value="TreeGrafter"/>
</dbReference>
<dbReference type="PANTHER" id="PTHR30441">
    <property type="entry name" value="DUF748 DOMAIN-CONTAINING PROTEIN"/>
    <property type="match status" value="1"/>
</dbReference>
<dbReference type="AlphaFoldDB" id="A0A2S4MHY6"/>
<proteinExistence type="predicted"/>
<dbReference type="PANTHER" id="PTHR30441:SF4">
    <property type="entry name" value="PROTEIN ASMA"/>
    <property type="match status" value="1"/>
</dbReference>
<keyword evidence="3" id="KW-1185">Reference proteome</keyword>
<dbReference type="Pfam" id="PF05170">
    <property type="entry name" value="AsmA"/>
    <property type="match status" value="1"/>
</dbReference>
<organism evidence="2 3">
    <name type="scientific">Bosea psychrotolerans</name>
    <dbReference type="NCBI Taxonomy" id="1871628"/>
    <lineage>
        <taxon>Bacteria</taxon>
        <taxon>Pseudomonadati</taxon>
        <taxon>Pseudomonadota</taxon>
        <taxon>Alphaproteobacteria</taxon>
        <taxon>Hyphomicrobiales</taxon>
        <taxon>Boseaceae</taxon>
        <taxon>Bosea</taxon>
    </lineage>
</organism>